<dbReference type="Pfam" id="PF00561">
    <property type="entry name" value="Abhydrolase_1"/>
    <property type="match status" value="1"/>
</dbReference>
<dbReference type="Proteomes" id="UP000095544">
    <property type="component" value="Unassembled WGS sequence"/>
</dbReference>
<keyword evidence="2 5" id="KW-0378">Hydrolase</keyword>
<dbReference type="InterPro" id="IPR050266">
    <property type="entry name" value="AB_hydrolase_sf"/>
</dbReference>
<dbReference type="GO" id="GO:0016020">
    <property type="term" value="C:membrane"/>
    <property type="evidence" value="ECO:0007669"/>
    <property type="project" value="TreeGrafter"/>
</dbReference>
<dbReference type="GO" id="GO:0004177">
    <property type="term" value="F:aminopeptidase activity"/>
    <property type="evidence" value="ECO:0007669"/>
    <property type="project" value="UniProtKB-KW"/>
</dbReference>
<evidence type="ECO:0000259" key="4">
    <source>
        <dbReference type="Pfam" id="PF00561"/>
    </source>
</evidence>
<dbReference type="PANTHER" id="PTHR43798:SF33">
    <property type="entry name" value="HYDROLASE, PUTATIVE (AFU_ORTHOLOGUE AFUA_2G14860)-RELATED"/>
    <property type="match status" value="1"/>
</dbReference>
<keyword evidence="3" id="KW-0472">Membrane</keyword>
<dbReference type="SUPFAM" id="SSF53474">
    <property type="entry name" value="alpha/beta-Hydrolases"/>
    <property type="match status" value="1"/>
</dbReference>
<dbReference type="InterPro" id="IPR002410">
    <property type="entry name" value="Peptidase_S33"/>
</dbReference>
<accession>A0A174H7S6</accession>
<evidence type="ECO:0000313" key="5">
    <source>
        <dbReference type="EMBL" id="CUO69497.1"/>
    </source>
</evidence>
<keyword evidence="5" id="KW-0031">Aminopeptidase</keyword>
<gene>
    <name evidence="5" type="primary">pip_2</name>
    <name evidence="5" type="ORF">ERS852491_02992</name>
</gene>
<dbReference type="InterPro" id="IPR029058">
    <property type="entry name" value="AB_hydrolase_fold"/>
</dbReference>
<dbReference type="PANTHER" id="PTHR43798">
    <property type="entry name" value="MONOACYLGLYCEROL LIPASE"/>
    <property type="match status" value="1"/>
</dbReference>
<organism evidence="5 6">
    <name type="scientific">Faecalicatena contorta</name>
    <dbReference type="NCBI Taxonomy" id="39482"/>
    <lineage>
        <taxon>Bacteria</taxon>
        <taxon>Bacillati</taxon>
        <taxon>Bacillota</taxon>
        <taxon>Clostridia</taxon>
        <taxon>Lachnospirales</taxon>
        <taxon>Lachnospiraceae</taxon>
        <taxon>Faecalicatena</taxon>
    </lineage>
</organism>
<dbReference type="AlphaFoldDB" id="A0A174H7S6"/>
<name>A0A174H7S6_9FIRM</name>
<sequence length="384" mass="43253">MNLKGKKVLRVTVILLGTLVAFIVLLFILLWLNSPGRIEPQAHTNGKPIEGSISEIVRMPIGGVEQGMIIQGINQDNPILLFLHGGPGNPEYVMAKEAGVKLEEAFTVCYWEQRGSGMSYSSSIPKGSITLEQMVSDTIEVTNYLRERFGKEKIYIMGHSWGSFLGIHAAYEHPELYKAYLGIGQVVNQFESEKLSYDVLLAAAEEKNDQQAIDKLKKYTLTVPSDVTTEYLMLRSDLLSKYGYGVYHIAKSKMELLMPVMSAKEYTIKDKYGYAMGALLSLEQPMNQAQYTTDLNETVPALEIPVYIFHGSYDRQVSFDLSKAYFEQLQAPHKAFYSFEESAHSPFLEEPERFMEIVRREVLKNEGCALYGLTAPSGSIMWCL</sequence>
<dbReference type="InterPro" id="IPR000073">
    <property type="entry name" value="AB_hydrolase_1"/>
</dbReference>
<dbReference type="Gene3D" id="3.40.50.1820">
    <property type="entry name" value="alpha/beta hydrolase"/>
    <property type="match status" value="1"/>
</dbReference>
<dbReference type="EC" id="3.4.11.5" evidence="5"/>
<dbReference type="PRINTS" id="PR00793">
    <property type="entry name" value="PROAMNOPTASE"/>
</dbReference>
<reference evidence="5 6" key="1">
    <citation type="submission" date="2015-09" db="EMBL/GenBank/DDBJ databases">
        <authorList>
            <consortium name="Pathogen Informatics"/>
        </authorList>
    </citation>
    <scope>NUCLEOTIDE SEQUENCE [LARGE SCALE GENOMIC DNA]</scope>
    <source>
        <strain evidence="5 6">2789STDY5834876</strain>
    </source>
</reference>
<evidence type="ECO:0000256" key="3">
    <source>
        <dbReference type="SAM" id="Phobius"/>
    </source>
</evidence>
<evidence type="ECO:0000256" key="2">
    <source>
        <dbReference type="ARBA" id="ARBA00022801"/>
    </source>
</evidence>
<keyword evidence="5" id="KW-0645">Protease</keyword>
<feature type="domain" description="AB hydrolase-1" evidence="4">
    <location>
        <begin position="78"/>
        <end position="351"/>
    </location>
</feature>
<proteinExistence type="inferred from homology"/>
<protein>
    <submittedName>
        <fullName evidence="5">Proline iminopeptidase</fullName>
        <ecNumber evidence="5">3.4.11.5</ecNumber>
    </submittedName>
</protein>
<dbReference type="EMBL" id="CYZU01000029">
    <property type="protein sequence ID" value="CUO69497.1"/>
    <property type="molecule type" value="Genomic_DNA"/>
</dbReference>
<keyword evidence="3" id="KW-0812">Transmembrane</keyword>
<keyword evidence="3" id="KW-1133">Transmembrane helix</keyword>
<dbReference type="GO" id="GO:0006508">
    <property type="term" value="P:proteolysis"/>
    <property type="evidence" value="ECO:0007669"/>
    <property type="project" value="InterPro"/>
</dbReference>
<feature type="transmembrane region" description="Helical" evidence="3">
    <location>
        <begin position="12"/>
        <end position="32"/>
    </location>
</feature>
<evidence type="ECO:0000313" key="6">
    <source>
        <dbReference type="Proteomes" id="UP000095544"/>
    </source>
</evidence>
<dbReference type="STRING" id="39482.ERS852491_02992"/>
<dbReference type="RefSeq" id="WP_055153949.1">
    <property type="nucleotide sequence ID" value="NZ_CYZU01000029.1"/>
</dbReference>
<evidence type="ECO:0000256" key="1">
    <source>
        <dbReference type="ARBA" id="ARBA00010088"/>
    </source>
</evidence>
<comment type="similarity">
    <text evidence="1">Belongs to the peptidase S33 family.</text>
</comment>
<dbReference type="OrthoDB" id="53505at2"/>